<comment type="caution">
    <text evidence="1">The sequence shown here is derived from an EMBL/GenBank/DDBJ whole genome shotgun (WGS) entry which is preliminary data.</text>
</comment>
<dbReference type="AlphaFoldDB" id="A0A326RVK0"/>
<organism evidence="1 2">
    <name type="scientific">Algoriphagus aquaeductus</name>
    <dbReference type="NCBI Taxonomy" id="475299"/>
    <lineage>
        <taxon>Bacteria</taxon>
        <taxon>Pseudomonadati</taxon>
        <taxon>Bacteroidota</taxon>
        <taxon>Cytophagia</taxon>
        <taxon>Cytophagales</taxon>
        <taxon>Cyclobacteriaceae</taxon>
        <taxon>Algoriphagus</taxon>
    </lineage>
</organism>
<sequence>MSIQIKYIKNNGSADEERIVFEVTKDCDIGYYLVCDTSYTSDGKVSNKLRHPYWFPDKDVKIGDLVVLYTKKGTNNSRVNKDGSTSHFFYWGLDKTIINNDNDCIVLIESKNWTVKGVKG</sequence>
<gene>
    <name evidence="1" type="ORF">CLV31_12016</name>
</gene>
<accession>A0A326RVK0</accession>
<protein>
    <submittedName>
        <fullName evidence="1">Uncharacterized protein</fullName>
    </submittedName>
</protein>
<dbReference type="RefSeq" id="WP_111394774.1">
    <property type="nucleotide sequence ID" value="NZ_QKTX01000020.1"/>
</dbReference>
<name>A0A326RVK0_9BACT</name>
<proteinExistence type="predicted"/>
<dbReference type="EMBL" id="QKTX01000020">
    <property type="protein sequence ID" value="PZV77548.1"/>
    <property type="molecule type" value="Genomic_DNA"/>
</dbReference>
<dbReference type="Proteomes" id="UP000248917">
    <property type="component" value="Unassembled WGS sequence"/>
</dbReference>
<evidence type="ECO:0000313" key="2">
    <source>
        <dbReference type="Proteomes" id="UP000248917"/>
    </source>
</evidence>
<dbReference type="OrthoDB" id="2086912at2"/>
<reference evidence="1 2" key="1">
    <citation type="submission" date="2018-06" db="EMBL/GenBank/DDBJ databases">
        <title>Genomic Encyclopedia of Archaeal and Bacterial Type Strains, Phase II (KMG-II): from individual species to whole genera.</title>
        <authorList>
            <person name="Goeker M."/>
        </authorList>
    </citation>
    <scope>NUCLEOTIDE SEQUENCE [LARGE SCALE GENOMIC DNA]</scope>
    <source>
        <strain evidence="1 2">T4</strain>
    </source>
</reference>
<evidence type="ECO:0000313" key="1">
    <source>
        <dbReference type="EMBL" id="PZV77548.1"/>
    </source>
</evidence>
<keyword evidence="2" id="KW-1185">Reference proteome</keyword>